<organism evidence="1 2">
    <name type="scientific">Tolypocladium ophioglossoides (strain CBS 100239)</name>
    <name type="common">Snaketongue truffleclub</name>
    <name type="synonym">Elaphocordyceps ophioglossoides</name>
    <dbReference type="NCBI Taxonomy" id="1163406"/>
    <lineage>
        <taxon>Eukaryota</taxon>
        <taxon>Fungi</taxon>
        <taxon>Dikarya</taxon>
        <taxon>Ascomycota</taxon>
        <taxon>Pezizomycotina</taxon>
        <taxon>Sordariomycetes</taxon>
        <taxon>Hypocreomycetidae</taxon>
        <taxon>Hypocreales</taxon>
        <taxon>Ophiocordycipitaceae</taxon>
        <taxon>Tolypocladium</taxon>
    </lineage>
</organism>
<protein>
    <submittedName>
        <fullName evidence="1">Uncharacterized protein</fullName>
    </submittedName>
</protein>
<gene>
    <name evidence="1" type="ORF">TOPH_08968</name>
</gene>
<sequence>MQSARDEMRAEYKNFEADAFIALYGRDFRKLTTKELIALSEKSTSVAKSMILENLKKSIALRTAITPFFPSRCPLHEYFIKVLERIVDNLKNVAHEADEAGKEISADEAIDRTVDENEFLLFLDELEGMVMMICDLWRGVEGQSLVMASLELLCPHWFDGNDWLRNIAPHAFIDDLKRSRNTFDTFRSQFYIPTFRAPSSLVPKVIMELLSSEVKRPGSLLSRVVMRILAATRSEITKNLRESVTVLCDYTAKCGEDIPGVLGNFSKLASDISSKAVACPDILSLGRLYAQLVVNLTQMFRLILDKPLVPALVHLYLNGRLCHKFGELEELERLCDDPVLAPALFWNGRPKTKRDLEQSVTNWICPAGPRVPIAVSISKNRYQDSILVIMGENGGVLDKKTMRLLGRKEKETIWETLASRIEMEIMIPDTAVVWKSALRTFKVLTKDFHTDEDENKSSEAALYMLSKISGQGHDETLCNLFLRNWEVERRKSPALWEIRRREL</sequence>
<dbReference type="Proteomes" id="UP000036947">
    <property type="component" value="Unassembled WGS sequence"/>
</dbReference>
<reference evidence="1 2" key="1">
    <citation type="journal article" date="2015" name="BMC Genomics">
        <title>The genome of the truffle-parasite Tolypocladium ophioglossoides and the evolution of antifungal peptaibiotics.</title>
        <authorList>
            <person name="Quandt C.A."/>
            <person name="Bushley K.E."/>
            <person name="Spatafora J.W."/>
        </authorList>
    </citation>
    <scope>NUCLEOTIDE SEQUENCE [LARGE SCALE GENOMIC DNA]</scope>
    <source>
        <strain evidence="1 2">CBS 100239</strain>
    </source>
</reference>
<evidence type="ECO:0000313" key="1">
    <source>
        <dbReference type="EMBL" id="KND86412.1"/>
    </source>
</evidence>
<accession>A0A0L0MX26</accession>
<dbReference type="EMBL" id="LFRF01000058">
    <property type="protein sequence ID" value="KND86412.1"/>
    <property type="molecule type" value="Genomic_DNA"/>
</dbReference>
<proteinExistence type="predicted"/>
<dbReference type="AlphaFoldDB" id="A0A0L0MX26"/>
<name>A0A0L0MX26_TOLOC</name>
<comment type="caution">
    <text evidence="1">The sequence shown here is derived from an EMBL/GenBank/DDBJ whole genome shotgun (WGS) entry which is preliminary data.</text>
</comment>
<keyword evidence="2" id="KW-1185">Reference proteome</keyword>
<evidence type="ECO:0000313" key="2">
    <source>
        <dbReference type="Proteomes" id="UP000036947"/>
    </source>
</evidence>